<keyword evidence="3" id="KW-1185">Reference proteome</keyword>
<feature type="coiled-coil region" evidence="1">
    <location>
        <begin position="129"/>
        <end position="210"/>
    </location>
</feature>
<dbReference type="Proteomes" id="UP000321595">
    <property type="component" value="Chromosome"/>
</dbReference>
<evidence type="ECO:0000256" key="1">
    <source>
        <dbReference type="SAM" id="Coils"/>
    </source>
</evidence>
<dbReference type="RefSeq" id="WP_146957367.1">
    <property type="nucleotide sequence ID" value="NZ_CP042467.1"/>
</dbReference>
<protein>
    <submittedName>
        <fullName evidence="2">Uncharacterized protein</fullName>
    </submittedName>
</protein>
<organism evidence="2 3">
    <name type="scientific">Microvenator marinus</name>
    <dbReference type="NCBI Taxonomy" id="2600177"/>
    <lineage>
        <taxon>Bacteria</taxon>
        <taxon>Deltaproteobacteria</taxon>
        <taxon>Bradymonadales</taxon>
        <taxon>Microvenatoraceae</taxon>
        <taxon>Microvenator</taxon>
    </lineage>
</organism>
<accession>A0A5B8XK35</accession>
<evidence type="ECO:0000313" key="3">
    <source>
        <dbReference type="Proteomes" id="UP000321595"/>
    </source>
</evidence>
<gene>
    <name evidence="2" type="ORF">FRD01_02580</name>
</gene>
<reference evidence="2 3" key="1">
    <citation type="submission" date="2019-08" db="EMBL/GenBank/DDBJ databases">
        <authorList>
            <person name="Liang Q."/>
        </authorList>
    </citation>
    <scope>NUCLEOTIDE SEQUENCE [LARGE SCALE GENOMIC DNA]</scope>
    <source>
        <strain evidence="2 3">V1718</strain>
    </source>
</reference>
<keyword evidence="1" id="KW-0175">Coiled coil</keyword>
<dbReference type="AlphaFoldDB" id="A0A5B8XK35"/>
<evidence type="ECO:0000313" key="2">
    <source>
        <dbReference type="EMBL" id="QED26162.1"/>
    </source>
</evidence>
<proteinExistence type="predicted"/>
<sequence length="211" mass="24134">MSKATKAQERQRDALLREIVAFPGQRERDYGAPPEDIDPIGAFTADVVIFHRGVIAWDDEGRCVRLSLENPSFETEPGSNCLRLCAKDLPGRIGAHTMRGQSDLLMVWLEDGRCYVTDLLLPEMPFHRRHAWDLSLEQAESNLAELEAIRVRKDKAEKDRRLLRAEQLRESARLAELEAKLEAETVLTEQQALEARLKTLETLKVKHEEHD</sequence>
<dbReference type="EMBL" id="CP042467">
    <property type="protein sequence ID" value="QED26162.1"/>
    <property type="molecule type" value="Genomic_DNA"/>
</dbReference>
<name>A0A5B8XK35_9DELT</name>
<dbReference type="KEGG" id="bbae:FRD01_02580"/>